<organism evidence="2 3">
    <name type="scientific">Streptomyces albus</name>
    <dbReference type="NCBI Taxonomy" id="1888"/>
    <lineage>
        <taxon>Bacteria</taxon>
        <taxon>Bacillati</taxon>
        <taxon>Actinomycetota</taxon>
        <taxon>Actinomycetes</taxon>
        <taxon>Kitasatosporales</taxon>
        <taxon>Streptomycetaceae</taxon>
        <taxon>Streptomyces</taxon>
    </lineage>
</organism>
<evidence type="ECO:0000313" key="2">
    <source>
        <dbReference type="EMBL" id="TGG77859.1"/>
    </source>
</evidence>
<dbReference type="RefSeq" id="WP_135567561.1">
    <property type="nucleotide sequence ID" value="NZ_RCIY01000089.1"/>
</dbReference>
<dbReference type="Proteomes" id="UP000298111">
    <property type="component" value="Unassembled WGS sequence"/>
</dbReference>
<proteinExistence type="predicted"/>
<comment type="caution">
    <text evidence="2">The sequence shown here is derived from an EMBL/GenBank/DDBJ whole genome shotgun (WGS) entry which is preliminary data.</text>
</comment>
<evidence type="ECO:0000256" key="1">
    <source>
        <dbReference type="SAM" id="MobiDB-lite"/>
    </source>
</evidence>
<evidence type="ECO:0000313" key="3">
    <source>
        <dbReference type="Proteomes" id="UP000298111"/>
    </source>
</evidence>
<sequence length="815" mass="88965">MTRDQRADRRSQLEAPASHRSNARRRREARAAAHKTQVEAKVATATAETAVFWTSQALIAAGLLDVERPDGERQAVAETPADRAERAAIAADYKTRLANSRMGDSARRTLGEALERFRDPKGAQEAAQARHDATEAAPRTPCDCGCGGTTRTTGPGHHETAPAAPQPGPHGGTPGKAENSVAASTAETASDLRERADENRAEPGPETPDLGKKYEQRNNKLQHRMRLLDDAREISTLFSMKKCGVDPVAGAMAVTQKRDGSGGFTGVFRCGSVWSCPECMPVIRADRSALMDGYALAWATEHDAELCTGNPEDAGKTHQGHGMAMATLTSRHGEHARLENKLVFDRDGRPVKDEHGNPQVRLGQLQRTADAWRRMLQSRWWRRMRARYGIVGATRALEVTHSWASSWHTHIHAVVWFEEPVTDDVAQQIETELYTRWQAECTHAGLGRPTRKHGVKVEAAREGAKGAADIARYLVKVQDKDEKPAAVPDGAPVNHISRDARPTADQARRLKDARARRDQARQAGKVRAEAEADSLIANIREEIGQAARARALGNELLRGDNKTGRRGGRTAMEILRLALAGDEAEVELWREHERATKGSRMLTWAGDVRERLERLTGTVERNGQDVVTAEDAKDVTAVLVQIEPDPWKTKVAAHPGRRGQLRIAVKVASDNAVQAGQDMETEARAAVSELLDSWGLTRGSDYYGPADERFDPATGEVLTETGASPPPKHRRARTRWETPEELEASANALGVSPRDYARPTQAARRAAGLPVARTLTTPAETEETASAVTTCVACDRPVAAELAEPVHLLCDPFAV</sequence>
<protein>
    <recommendedName>
        <fullName evidence="4">Replication protein</fullName>
    </recommendedName>
</protein>
<dbReference type="AlphaFoldDB" id="A0A8H1QMN2"/>
<feature type="compositionally biased region" description="Basic and acidic residues" evidence="1">
    <location>
        <begin position="115"/>
        <end position="134"/>
    </location>
</feature>
<feature type="region of interest" description="Disordered" evidence="1">
    <location>
        <begin position="115"/>
        <end position="214"/>
    </location>
</feature>
<reference evidence="2 3" key="1">
    <citation type="submission" date="2018-10" db="EMBL/GenBank/DDBJ databases">
        <title>Isolation of pseudouridimycin from Streptomyces albus DSM 40763.</title>
        <authorList>
            <person name="Rosenqvist P."/>
            <person name="Metsae-Ketelae M."/>
            <person name="Virta P."/>
        </authorList>
    </citation>
    <scope>NUCLEOTIDE SEQUENCE [LARGE SCALE GENOMIC DNA]</scope>
    <source>
        <strain evidence="2 3">DSM 40763</strain>
    </source>
</reference>
<feature type="compositionally biased region" description="Basic and acidic residues" evidence="1">
    <location>
        <begin position="190"/>
        <end position="214"/>
    </location>
</feature>
<accession>A0A8H1QMN2</accession>
<dbReference type="EMBL" id="RCIY01000089">
    <property type="protein sequence ID" value="TGG77859.1"/>
    <property type="molecule type" value="Genomic_DNA"/>
</dbReference>
<feature type="region of interest" description="Disordered" evidence="1">
    <location>
        <begin position="1"/>
        <end position="34"/>
    </location>
</feature>
<feature type="region of interest" description="Disordered" evidence="1">
    <location>
        <begin position="718"/>
        <end position="741"/>
    </location>
</feature>
<name>A0A8H1QMN2_9ACTN</name>
<feature type="compositionally biased region" description="Basic and acidic residues" evidence="1">
    <location>
        <begin position="1"/>
        <end position="12"/>
    </location>
</feature>
<evidence type="ECO:0008006" key="4">
    <source>
        <dbReference type="Google" id="ProtNLM"/>
    </source>
</evidence>
<gene>
    <name evidence="2" type="ORF">D8771_26540</name>
</gene>